<feature type="non-terminal residue" evidence="2">
    <location>
        <position position="1"/>
    </location>
</feature>
<name>A0A0P0WUR3_ORYSJ</name>
<proteinExistence type="predicted"/>
<sequence>NPTGRKPNSLKKQEKREMELTVFGPIPLNRDSSVFTSSTDRSRKYSRQILPRLSRTPLSIALILAAFVAASPPHRMASSSLFPSSSSTTSKNENESRIRGHEGASRSFLDAATKPGPRWGTRP</sequence>
<feature type="compositionally biased region" description="Basic and acidic residues" evidence="1">
    <location>
        <begin position="92"/>
        <end position="104"/>
    </location>
</feature>
<reference evidence="2 3" key="3">
    <citation type="journal article" date="2013" name="Rice">
        <title>Improvement of the Oryza sativa Nipponbare reference genome using next generation sequence and optical map data.</title>
        <authorList>
            <person name="Kawahara Y."/>
            <person name="de la Bastide M."/>
            <person name="Hamilton J.P."/>
            <person name="Kanamori H."/>
            <person name="McCombie W.R."/>
            <person name="Ouyang S."/>
            <person name="Schwartz D.C."/>
            <person name="Tanaka T."/>
            <person name="Wu J."/>
            <person name="Zhou S."/>
            <person name="Childs K.L."/>
            <person name="Davidson R.M."/>
            <person name="Lin H."/>
            <person name="Quesada-Ocampo L."/>
            <person name="Vaillancourt B."/>
            <person name="Sakai H."/>
            <person name="Lee S.S."/>
            <person name="Kim J."/>
            <person name="Numa H."/>
            <person name="Itoh T."/>
            <person name="Buell C.R."/>
            <person name="Matsumoto T."/>
        </authorList>
    </citation>
    <scope>NUCLEOTIDE SEQUENCE [LARGE SCALE GENOMIC DNA]</scope>
    <source>
        <strain evidence="3">cv. Nipponbare</strain>
    </source>
</reference>
<keyword evidence="3" id="KW-1185">Reference proteome</keyword>
<dbReference type="PaxDb" id="39947-A0A0P0WUR3"/>
<organism evidence="2 3">
    <name type="scientific">Oryza sativa subsp. japonica</name>
    <name type="common">Rice</name>
    <dbReference type="NCBI Taxonomy" id="39947"/>
    <lineage>
        <taxon>Eukaryota</taxon>
        <taxon>Viridiplantae</taxon>
        <taxon>Streptophyta</taxon>
        <taxon>Embryophyta</taxon>
        <taxon>Tracheophyta</taxon>
        <taxon>Spermatophyta</taxon>
        <taxon>Magnoliopsida</taxon>
        <taxon>Liliopsida</taxon>
        <taxon>Poales</taxon>
        <taxon>Poaceae</taxon>
        <taxon>BOP clade</taxon>
        <taxon>Oryzoideae</taxon>
        <taxon>Oryzeae</taxon>
        <taxon>Oryzinae</taxon>
        <taxon>Oryza</taxon>
        <taxon>Oryza sativa</taxon>
    </lineage>
</organism>
<evidence type="ECO:0000313" key="2">
    <source>
        <dbReference type="EMBL" id="BAS96971.1"/>
    </source>
</evidence>
<feature type="region of interest" description="Disordered" evidence="1">
    <location>
        <begin position="75"/>
        <end position="123"/>
    </location>
</feature>
<protein>
    <submittedName>
        <fullName evidence="2">Os06g0237950 protein</fullName>
    </submittedName>
</protein>
<gene>
    <name evidence="2" type="ordered locus">Os06g0237950</name>
    <name evidence="2" type="ORF">OSNPB_060237950</name>
</gene>
<dbReference type="EMBL" id="AP014962">
    <property type="protein sequence ID" value="BAS96971.1"/>
    <property type="molecule type" value="Genomic_DNA"/>
</dbReference>
<dbReference type="AlphaFoldDB" id="A0A0P0WUR3"/>
<reference evidence="2 3" key="2">
    <citation type="journal article" date="2013" name="Plant Cell Physiol.">
        <title>Rice Annotation Project Database (RAP-DB): an integrative and interactive database for rice genomics.</title>
        <authorList>
            <person name="Sakai H."/>
            <person name="Lee S.S."/>
            <person name="Tanaka T."/>
            <person name="Numa H."/>
            <person name="Kim J."/>
            <person name="Kawahara Y."/>
            <person name="Wakimoto H."/>
            <person name="Yang C.C."/>
            <person name="Iwamoto M."/>
            <person name="Abe T."/>
            <person name="Yamada Y."/>
            <person name="Muto A."/>
            <person name="Inokuchi H."/>
            <person name="Ikemura T."/>
            <person name="Matsumoto T."/>
            <person name="Sasaki T."/>
            <person name="Itoh T."/>
        </authorList>
    </citation>
    <scope>NUCLEOTIDE SEQUENCE [LARGE SCALE GENOMIC DNA]</scope>
    <source>
        <strain evidence="3">cv. Nipponbare</strain>
    </source>
</reference>
<dbReference type="Gramene" id="Os06t0237950-00">
    <property type="protein sequence ID" value="Os06t0237950-00"/>
    <property type="gene ID" value="Os06g0237950"/>
</dbReference>
<reference evidence="3" key="1">
    <citation type="journal article" date="2005" name="Nature">
        <title>The map-based sequence of the rice genome.</title>
        <authorList>
            <consortium name="International rice genome sequencing project (IRGSP)"/>
            <person name="Matsumoto T."/>
            <person name="Wu J."/>
            <person name="Kanamori H."/>
            <person name="Katayose Y."/>
            <person name="Fujisawa M."/>
            <person name="Namiki N."/>
            <person name="Mizuno H."/>
            <person name="Yamamoto K."/>
            <person name="Antonio B.A."/>
            <person name="Baba T."/>
            <person name="Sakata K."/>
            <person name="Nagamura Y."/>
            <person name="Aoki H."/>
            <person name="Arikawa K."/>
            <person name="Arita K."/>
            <person name="Bito T."/>
            <person name="Chiden Y."/>
            <person name="Fujitsuka N."/>
            <person name="Fukunaka R."/>
            <person name="Hamada M."/>
            <person name="Harada C."/>
            <person name="Hayashi A."/>
            <person name="Hijishita S."/>
            <person name="Honda M."/>
            <person name="Hosokawa S."/>
            <person name="Ichikawa Y."/>
            <person name="Idonuma A."/>
            <person name="Iijima M."/>
            <person name="Ikeda M."/>
            <person name="Ikeno M."/>
            <person name="Ito K."/>
            <person name="Ito S."/>
            <person name="Ito T."/>
            <person name="Ito Y."/>
            <person name="Ito Y."/>
            <person name="Iwabuchi A."/>
            <person name="Kamiya K."/>
            <person name="Karasawa W."/>
            <person name="Kurita K."/>
            <person name="Katagiri S."/>
            <person name="Kikuta A."/>
            <person name="Kobayashi H."/>
            <person name="Kobayashi N."/>
            <person name="Machita K."/>
            <person name="Maehara T."/>
            <person name="Masukawa M."/>
            <person name="Mizubayashi T."/>
            <person name="Mukai Y."/>
            <person name="Nagasaki H."/>
            <person name="Nagata Y."/>
            <person name="Naito S."/>
            <person name="Nakashima M."/>
            <person name="Nakama Y."/>
            <person name="Nakamichi Y."/>
            <person name="Nakamura M."/>
            <person name="Meguro A."/>
            <person name="Negishi M."/>
            <person name="Ohta I."/>
            <person name="Ohta T."/>
            <person name="Okamoto M."/>
            <person name="Ono N."/>
            <person name="Saji S."/>
            <person name="Sakaguchi M."/>
            <person name="Sakai K."/>
            <person name="Shibata M."/>
            <person name="Shimokawa T."/>
            <person name="Song J."/>
            <person name="Takazaki Y."/>
            <person name="Terasawa K."/>
            <person name="Tsugane M."/>
            <person name="Tsuji K."/>
            <person name="Ueda S."/>
            <person name="Waki K."/>
            <person name="Yamagata H."/>
            <person name="Yamamoto M."/>
            <person name="Yamamoto S."/>
            <person name="Yamane H."/>
            <person name="Yoshiki S."/>
            <person name="Yoshihara R."/>
            <person name="Yukawa K."/>
            <person name="Zhong H."/>
            <person name="Yano M."/>
            <person name="Yuan Q."/>
            <person name="Ouyang S."/>
            <person name="Liu J."/>
            <person name="Jones K.M."/>
            <person name="Gansberger K."/>
            <person name="Moffat K."/>
            <person name="Hill J."/>
            <person name="Bera J."/>
            <person name="Fadrosh D."/>
            <person name="Jin S."/>
            <person name="Johri S."/>
            <person name="Kim M."/>
            <person name="Overton L."/>
            <person name="Reardon M."/>
            <person name="Tsitrin T."/>
            <person name="Vuong H."/>
            <person name="Weaver B."/>
            <person name="Ciecko A."/>
            <person name="Tallon L."/>
            <person name="Jackson J."/>
            <person name="Pai G."/>
            <person name="Aken S.V."/>
            <person name="Utterback T."/>
            <person name="Reidmuller S."/>
            <person name="Feldblyum T."/>
            <person name="Hsiao J."/>
            <person name="Zismann V."/>
            <person name="Iobst S."/>
            <person name="de Vazeille A.R."/>
            <person name="Buell C.R."/>
            <person name="Ying K."/>
            <person name="Li Y."/>
            <person name="Lu T."/>
            <person name="Huang Y."/>
            <person name="Zhao Q."/>
            <person name="Feng Q."/>
            <person name="Zhang L."/>
            <person name="Zhu J."/>
            <person name="Weng Q."/>
            <person name="Mu J."/>
            <person name="Lu Y."/>
            <person name="Fan D."/>
            <person name="Liu Y."/>
            <person name="Guan J."/>
            <person name="Zhang Y."/>
            <person name="Yu S."/>
            <person name="Liu X."/>
            <person name="Zhang Y."/>
            <person name="Hong G."/>
            <person name="Han B."/>
            <person name="Choisne N."/>
            <person name="Demange N."/>
            <person name="Orjeda G."/>
            <person name="Samain S."/>
            <person name="Cattolico L."/>
            <person name="Pelletier E."/>
            <person name="Couloux A."/>
            <person name="Segurens B."/>
            <person name="Wincker P."/>
            <person name="D'Hont A."/>
            <person name="Scarpelli C."/>
            <person name="Weissenbach J."/>
            <person name="Salanoubat M."/>
            <person name="Quetier F."/>
            <person name="Yu Y."/>
            <person name="Kim H.R."/>
            <person name="Rambo T."/>
            <person name="Currie J."/>
            <person name="Collura K."/>
            <person name="Luo M."/>
            <person name="Yang T."/>
            <person name="Ammiraju J.S.S."/>
            <person name="Engler F."/>
            <person name="Soderlund C."/>
            <person name="Wing R.A."/>
            <person name="Palmer L.E."/>
            <person name="de la Bastide M."/>
            <person name="Spiegel L."/>
            <person name="Nascimento L."/>
            <person name="Zutavern T."/>
            <person name="O'Shaughnessy A."/>
            <person name="Dike S."/>
            <person name="Dedhia N."/>
            <person name="Preston R."/>
            <person name="Balija V."/>
            <person name="McCombie W.R."/>
            <person name="Chow T."/>
            <person name="Chen H."/>
            <person name="Chung M."/>
            <person name="Chen C."/>
            <person name="Shaw J."/>
            <person name="Wu H."/>
            <person name="Hsiao K."/>
            <person name="Chao Y."/>
            <person name="Chu M."/>
            <person name="Cheng C."/>
            <person name="Hour A."/>
            <person name="Lee P."/>
            <person name="Lin S."/>
            <person name="Lin Y."/>
            <person name="Liou J."/>
            <person name="Liu S."/>
            <person name="Hsing Y."/>
            <person name="Raghuvanshi S."/>
            <person name="Mohanty A."/>
            <person name="Bharti A.K."/>
            <person name="Gaur A."/>
            <person name="Gupta V."/>
            <person name="Kumar D."/>
            <person name="Ravi V."/>
            <person name="Vij S."/>
            <person name="Kapur A."/>
            <person name="Khurana P."/>
            <person name="Khurana P."/>
            <person name="Khurana J.P."/>
            <person name="Tyagi A.K."/>
            <person name="Gaikwad K."/>
            <person name="Singh A."/>
            <person name="Dalal V."/>
            <person name="Srivastava S."/>
            <person name="Dixit A."/>
            <person name="Pal A.K."/>
            <person name="Ghazi I.A."/>
            <person name="Yadav M."/>
            <person name="Pandit A."/>
            <person name="Bhargava A."/>
            <person name="Sureshbabu K."/>
            <person name="Batra K."/>
            <person name="Sharma T.R."/>
            <person name="Mohapatra T."/>
            <person name="Singh N.K."/>
            <person name="Messing J."/>
            <person name="Nelson A.B."/>
            <person name="Fuks G."/>
            <person name="Kavchok S."/>
            <person name="Keizer G."/>
            <person name="Linton E."/>
            <person name="Llaca V."/>
            <person name="Song R."/>
            <person name="Tanyolac B."/>
            <person name="Young S."/>
            <person name="Ho-Il K."/>
            <person name="Hahn J.H."/>
            <person name="Sangsakoo G."/>
            <person name="Vanavichit A."/>
            <person name="de Mattos Luiz.A.T."/>
            <person name="Zimmer P.D."/>
            <person name="Malone G."/>
            <person name="Dellagostin O."/>
            <person name="de Oliveira A.C."/>
            <person name="Bevan M."/>
            <person name="Bancroft I."/>
            <person name="Minx P."/>
            <person name="Cordum H."/>
            <person name="Wilson R."/>
            <person name="Cheng Z."/>
            <person name="Jin W."/>
            <person name="Jiang J."/>
            <person name="Leong S.A."/>
            <person name="Iwama H."/>
            <person name="Gojobori T."/>
            <person name="Itoh T."/>
            <person name="Niimura Y."/>
            <person name="Fujii Y."/>
            <person name="Habara T."/>
            <person name="Sakai H."/>
            <person name="Sato Y."/>
            <person name="Wilson G."/>
            <person name="Kumar K."/>
            <person name="McCouch S."/>
            <person name="Juretic N."/>
            <person name="Hoen D."/>
            <person name="Wright S."/>
            <person name="Bruskiewich R."/>
            <person name="Bureau T."/>
            <person name="Miyao A."/>
            <person name="Hirochika H."/>
            <person name="Nishikawa T."/>
            <person name="Kadowaki K."/>
            <person name="Sugiura M."/>
            <person name="Burr B."/>
            <person name="Sasaki T."/>
        </authorList>
    </citation>
    <scope>NUCLEOTIDE SEQUENCE [LARGE SCALE GENOMIC DNA]</scope>
    <source>
        <strain evidence="3">cv. Nipponbare</strain>
    </source>
</reference>
<dbReference type="InParanoid" id="A0A0P0WUR3"/>
<evidence type="ECO:0000256" key="1">
    <source>
        <dbReference type="SAM" id="MobiDB-lite"/>
    </source>
</evidence>
<accession>A0A0P0WUR3</accession>
<evidence type="ECO:0000313" key="3">
    <source>
        <dbReference type="Proteomes" id="UP000059680"/>
    </source>
</evidence>
<feature type="compositionally biased region" description="Low complexity" evidence="1">
    <location>
        <begin position="78"/>
        <end position="91"/>
    </location>
</feature>
<dbReference type="Proteomes" id="UP000059680">
    <property type="component" value="Chromosome 6"/>
</dbReference>